<dbReference type="STRING" id="35608.A0A2U1KSD1"/>
<evidence type="ECO:0000313" key="2">
    <source>
        <dbReference type="EMBL" id="PWA39669.1"/>
    </source>
</evidence>
<reference evidence="2 3" key="1">
    <citation type="journal article" date="2018" name="Mol. Plant">
        <title>The genome of Artemisia annua provides insight into the evolution of Asteraceae family and artemisinin biosynthesis.</title>
        <authorList>
            <person name="Shen Q."/>
            <person name="Zhang L."/>
            <person name="Liao Z."/>
            <person name="Wang S."/>
            <person name="Yan T."/>
            <person name="Shi P."/>
            <person name="Liu M."/>
            <person name="Fu X."/>
            <person name="Pan Q."/>
            <person name="Wang Y."/>
            <person name="Lv Z."/>
            <person name="Lu X."/>
            <person name="Zhang F."/>
            <person name="Jiang W."/>
            <person name="Ma Y."/>
            <person name="Chen M."/>
            <person name="Hao X."/>
            <person name="Li L."/>
            <person name="Tang Y."/>
            <person name="Lv G."/>
            <person name="Zhou Y."/>
            <person name="Sun X."/>
            <person name="Brodelius P.E."/>
            <person name="Rose J.K.C."/>
            <person name="Tang K."/>
        </authorList>
    </citation>
    <scope>NUCLEOTIDE SEQUENCE [LARGE SCALE GENOMIC DNA]</scope>
    <source>
        <strain evidence="3">cv. Huhao1</strain>
        <tissue evidence="2">Leaf</tissue>
    </source>
</reference>
<name>A0A2U1KSD1_ARTAN</name>
<organism evidence="2 3">
    <name type="scientific">Artemisia annua</name>
    <name type="common">Sweet wormwood</name>
    <dbReference type="NCBI Taxonomy" id="35608"/>
    <lineage>
        <taxon>Eukaryota</taxon>
        <taxon>Viridiplantae</taxon>
        <taxon>Streptophyta</taxon>
        <taxon>Embryophyta</taxon>
        <taxon>Tracheophyta</taxon>
        <taxon>Spermatophyta</taxon>
        <taxon>Magnoliopsida</taxon>
        <taxon>eudicotyledons</taxon>
        <taxon>Gunneridae</taxon>
        <taxon>Pentapetalae</taxon>
        <taxon>asterids</taxon>
        <taxon>campanulids</taxon>
        <taxon>Asterales</taxon>
        <taxon>Asteraceae</taxon>
        <taxon>Asteroideae</taxon>
        <taxon>Anthemideae</taxon>
        <taxon>Artemisiinae</taxon>
        <taxon>Artemisia</taxon>
    </lineage>
</organism>
<protein>
    <submittedName>
        <fullName evidence="2">Polyketide cyclase SnoaL-like domain-containing protein</fullName>
    </submittedName>
</protein>
<dbReference type="Pfam" id="PF12680">
    <property type="entry name" value="SnoaL_2"/>
    <property type="match status" value="1"/>
</dbReference>
<dbReference type="OrthoDB" id="201750at2759"/>
<evidence type="ECO:0000259" key="1">
    <source>
        <dbReference type="Pfam" id="PF12680"/>
    </source>
</evidence>
<feature type="domain" description="SnoaL-like" evidence="1">
    <location>
        <begin position="85"/>
        <end position="133"/>
    </location>
</feature>
<evidence type="ECO:0000313" key="3">
    <source>
        <dbReference type="Proteomes" id="UP000245207"/>
    </source>
</evidence>
<comment type="caution">
    <text evidence="2">The sequence shown here is derived from an EMBL/GenBank/DDBJ whole genome shotgun (WGS) entry which is preliminary data.</text>
</comment>
<proteinExistence type="predicted"/>
<dbReference type="AlphaFoldDB" id="A0A2U1KSD1"/>
<sequence>MAAMMMNMITSIPTATSNSFPSSSWSSNFSYMVTKNRTSTRVKHDGFVVLNSCSTNKNDVVLSKQEVSSNDVSYMLDSTSASDVVRSFYDGINSRDLSRVVDLIAEDCVYEDLVFPQPFVGRKKISEWKGKPFPFSKGCCFYRLKVVDGQRKIIYARDVVEPAAKPGDFVLRFDKM</sequence>
<dbReference type="PANTHER" id="PTHR33698:SF3">
    <property type="entry name" value="OS09G0266000 PROTEIN"/>
    <property type="match status" value="1"/>
</dbReference>
<keyword evidence="3" id="KW-1185">Reference proteome</keyword>
<dbReference type="EMBL" id="PKPP01014414">
    <property type="protein sequence ID" value="PWA39669.1"/>
    <property type="molecule type" value="Genomic_DNA"/>
</dbReference>
<dbReference type="Proteomes" id="UP000245207">
    <property type="component" value="Unassembled WGS sequence"/>
</dbReference>
<gene>
    <name evidence="2" type="ORF">CTI12_AA569750</name>
</gene>
<dbReference type="Gene3D" id="3.10.450.50">
    <property type="match status" value="1"/>
</dbReference>
<dbReference type="PANTHER" id="PTHR33698">
    <property type="entry name" value="NUCLEAR TRANSPORT FACTOR 2 (NTF2)-LIKE PROTEIN"/>
    <property type="match status" value="1"/>
</dbReference>
<dbReference type="InterPro" id="IPR037401">
    <property type="entry name" value="SnoaL-like"/>
</dbReference>
<dbReference type="InterPro" id="IPR032710">
    <property type="entry name" value="NTF2-like_dom_sf"/>
</dbReference>
<accession>A0A2U1KSD1</accession>
<dbReference type="SUPFAM" id="SSF54427">
    <property type="entry name" value="NTF2-like"/>
    <property type="match status" value="1"/>
</dbReference>